<accession>A0A5C8K5K1</accession>
<organism evidence="1 2">
    <name type="scientific">Pontibacter qinzhouensis</name>
    <dbReference type="NCBI Taxonomy" id="2603253"/>
    <lineage>
        <taxon>Bacteria</taxon>
        <taxon>Pseudomonadati</taxon>
        <taxon>Bacteroidota</taxon>
        <taxon>Cytophagia</taxon>
        <taxon>Cytophagales</taxon>
        <taxon>Hymenobacteraceae</taxon>
        <taxon>Pontibacter</taxon>
    </lineage>
</organism>
<proteinExistence type="predicted"/>
<gene>
    <name evidence="1" type="ORF">FVR03_11165</name>
</gene>
<keyword evidence="2" id="KW-1185">Reference proteome</keyword>
<dbReference type="EMBL" id="VRTY01000037">
    <property type="protein sequence ID" value="TXK46035.1"/>
    <property type="molecule type" value="Genomic_DNA"/>
</dbReference>
<dbReference type="InterPro" id="IPR025634">
    <property type="entry name" value="DUF4292"/>
</dbReference>
<dbReference type="OrthoDB" id="849114at2"/>
<name>A0A5C8K5K1_9BACT</name>
<protein>
    <submittedName>
        <fullName evidence="1">DUF4292 domain-containing protein</fullName>
    </submittedName>
</protein>
<dbReference type="RefSeq" id="WP_147921834.1">
    <property type="nucleotide sequence ID" value="NZ_VRTY01000037.1"/>
</dbReference>
<evidence type="ECO:0000313" key="2">
    <source>
        <dbReference type="Proteomes" id="UP000321926"/>
    </source>
</evidence>
<comment type="caution">
    <text evidence="1">The sequence shown here is derived from an EMBL/GenBank/DDBJ whole genome shotgun (WGS) entry which is preliminary data.</text>
</comment>
<evidence type="ECO:0000313" key="1">
    <source>
        <dbReference type="EMBL" id="TXK46035.1"/>
    </source>
</evidence>
<reference evidence="1 2" key="1">
    <citation type="submission" date="2019-08" db="EMBL/GenBank/DDBJ databases">
        <authorList>
            <person name="Shi S."/>
        </authorList>
    </citation>
    <scope>NUCLEOTIDE SEQUENCE [LARGE SCALE GENOMIC DNA]</scope>
    <source>
        <strain evidence="1 2">GY10130</strain>
    </source>
</reference>
<dbReference type="PROSITE" id="PS51257">
    <property type="entry name" value="PROKAR_LIPOPROTEIN"/>
    <property type="match status" value="1"/>
</dbReference>
<dbReference type="Proteomes" id="UP000321926">
    <property type="component" value="Unassembled WGS sequence"/>
</dbReference>
<dbReference type="AlphaFoldDB" id="A0A5C8K5K1"/>
<sequence length="247" mass="27885">MNKQLVYCLLGFLLLTACKKEVIPTTATTATETVGKVTVQNLDFNYLSARSQVKIEDKNGSQSSGMSLRMKKDSIIWVSVLPGLGIEAARLKVTRDSVFMMNRIHKEYLATDFKFLSKKFQVDITFDILQAILTGNYQPNGTEKVQDEAQLQHVQQLRQNQLFDYFIGKESQKLQQLHITDQRTSNQITVKYDSFQPIGAVSFAHAMAAQVLHAGQTSSFTLSHNRITIADEVLEFPFAVPADYKRI</sequence>
<dbReference type="Gene3D" id="2.50.20.10">
    <property type="entry name" value="Lipoprotein localisation LolA/LolB/LppX"/>
    <property type="match status" value="1"/>
</dbReference>
<dbReference type="Pfam" id="PF14125">
    <property type="entry name" value="DUF4292"/>
    <property type="match status" value="1"/>
</dbReference>